<organism evidence="1 2">
    <name type="scientific">Panagrellus redivivus</name>
    <name type="common">Microworm</name>
    <dbReference type="NCBI Taxonomy" id="6233"/>
    <lineage>
        <taxon>Eukaryota</taxon>
        <taxon>Metazoa</taxon>
        <taxon>Ecdysozoa</taxon>
        <taxon>Nematoda</taxon>
        <taxon>Chromadorea</taxon>
        <taxon>Rhabditida</taxon>
        <taxon>Tylenchina</taxon>
        <taxon>Panagrolaimomorpha</taxon>
        <taxon>Panagrolaimoidea</taxon>
        <taxon>Panagrolaimidae</taxon>
        <taxon>Panagrellus</taxon>
    </lineage>
</organism>
<reference evidence="1" key="1">
    <citation type="journal article" date="2013" name="Genetics">
        <title>The draft genome and transcriptome of Panagrellus redivivus are shaped by the harsh demands of a free-living lifestyle.</title>
        <authorList>
            <person name="Srinivasan J."/>
            <person name="Dillman A.R."/>
            <person name="Macchietto M.G."/>
            <person name="Heikkinen L."/>
            <person name="Lakso M."/>
            <person name="Fracchia K.M."/>
            <person name="Antoshechkin I."/>
            <person name="Mortazavi A."/>
            <person name="Wong G."/>
            <person name="Sternberg P.W."/>
        </authorList>
    </citation>
    <scope>NUCLEOTIDE SEQUENCE [LARGE SCALE GENOMIC DNA]</scope>
    <source>
        <strain evidence="1">MT8872</strain>
    </source>
</reference>
<sequence length="116" mass="13206">MLGHPSNPLRLGLRLDLRVCCLWIVVVNFEFNNDLEAIDSRIKAAFTLTVTSNDSTMAFRMYGYFCLQLLFGLWLDVRVHGFWIVVVTVEFSNDPEAIGPKIDATSTHDRTVQTIQ</sequence>
<name>A0A7E4UXZ4_PANRE</name>
<evidence type="ECO:0000313" key="2">
    <source>
        <dbReference type="WBParaSite" id="Pan_g13962.t1"/>
    </source>
</evidence>
<accession>A0A7E4UXZ4</accession>
<dbReference type="AlphaFoldDB" id="A0A7E4UXZ4"/>
<keyword evidence="1" id="KW-1185">Reference proteome</keyword>
<proteinExistence type="predicted"/>
<protein>
    <submittedName>
        <fullName evidence="2">Transmembrane protein</fullName>
    </submittedName>
</protein>
<dbReference type="WBParaSite" id="Pan_g13962.t1">
    <property type="protein sequence ID" value="Pan_g13962.t1"/>
    <property type="gene ID" value="Pan_g13962"/>
</dbReference>
<evidence type="ECO:0000313" key="1">
    <source>
        <dbReference type="Proteomes" id="UP000492821"/>
    </source>
</evidence>
<dbReference type="Proteomes" id="UP000492821">
    <property type="component" value="Unassembled WGS sequence"/>
</dbReference>
<reference evidence="2" key="2">
    <citation type="submission" date="2020-10" db="UniProtKB">
        <authorList>
            <consortium name="WormBaseParasite"/>
        </authorList>
    </citation>
    <scope>IDENTIFICATION</scope>
</reference>